<dbReference type="RefSeq" id="WP_183343688.1">
    <property type="nucleotide sequence ID" value="NZ_JACHNU010000005.1"/>
</dbReference>
<organism evidence="2 3">
    <name type="scientific">Conexibacter arvalis</name>
    <dbReference type="NCBI Taxonomy" id="912552"/>
    <lineage>
        <taxon>Bacteria</taxon>
        <taxon>Bacillati</taxon>
        <taxon>Actinomycetota</taxon>
        <taxon>Thermoleophilia</taxon>
        <taxon>Solirubrobacterales</taxon>
        <taxon>Conexibacteraceae</taxon>
        <taxon>Conexibacter</taxon>
    </lineage>
</organism>
<accession>A0A840IJ54</accession>
<dbReference type="InterPro" id="IPR004675">
    <property type="entry name" value="AhpD_core"/>
</dbReference>
<dbReference type="Pfam" id="PF02627">
    <property type="entry name" value="CMD"/>
    <property type="match status" value="1"/>
</dbReference>
<feature type="domain" description="Carboxymuconolactone decarboxylase-like" evidence="1">
    <location>
        <begin position="29"/>
        <end position="106"/>
    </location>
</feature>
<dbReference type="PANTHER" id="PTHR34846:SF10">
    <property type="entry name" value="CYTOPLASMIC PROTEIN"/>
    <property type="match status" value="1"/>
</dbReference>
<keyword evidence="3" id="KW-1185">Reference proteome</keyword>
<keyword evidence="2" id="KW-0575">Peroxidase</keyword>
<proteinExistence type="predicted"/>
<dbReference type="Proteomes" id="UP000585272">
    <property type="component" value="Unassembled WGS sequence"/>
</dbReference>
<dbReference type="AlphaFoldDB" id="A0A840IJ54"/>
<name>A0A840IJ54_9ACTN</name>
<evidence type="ECO:0000313" key="2">
    <source>
        <dbReference type="EMBL" id="MBB4663970.1"/>
    </source>
</evidence>
<dbReference type="GO" id="GO:0051920">
    <property type="term" value="F:peroxiredoxin activity"/>
    <property type="evidence" value="ECO:0007669"/>
    <property type="project" value="InterPro"/>
</dbReference>
<evidence type="ECO:0000313" key="3">
    <source>
        <dbReference type="Proteomes" id="UP000585272"/>
    </source>
</evidence>
<dbReference type="Gene3D" id="1.20.1290.10">
    <property type="entry name" value="AhpD-like"/>
    <property type="match status" value="1"/>
</dbReference>
<gene>
    <name evidence="2" type="ORF">BDZ31_003571</name>
</gene>
<keyword evidence="2" id="KW-0560">Oxidoreductase</keyword>
<dbReference type="InterPro" id="IPR029032">
    <property type="entry name" value="AhpD-like"/>
</dbReference>
<comment type="caution">
    <text evidence="2">The sequence shown here is derived from an EMBL/GenBank/DDBJ whole genome shotgun (WGS) entry which is preliminary data.</text>
</comment>
<dbReference type="InterPro" id="IPR003779">
    <property type="entry name" value="CMD-like"/>
</dbReference>
<evidence type="ECO:0000259" key="1">
    <source>
        <dbReference type="Pfam" id="PF02627"/>
    </source>
</evidence>
<reference evidence="2 3" key="1">
    <citation type="submission" date="2020-08" db="EMBL/GenBank/DDBJ databases">
        <title>Genomic Encyclopedia of Archaeal and Bacterial Type Strains, Phase II (KMG-II): from individual species to whole genera.</title>
        <authorList>
            <person name="Goeker M."/>
        </authorList>
    </citation>
    <scope>NUCLEOTIDE SEQUENCE [LARGE SCALE GENOMIC DNA]</scope>
    <source>
        <strain evidence="2 3">DSM 23288</strain>
    </source>
</reference>
<dbReference type="PANTHER" id="PTHR34846">
    <property type="entry name" value="4-CARBOXYMUCONOLACTONE DECARBOXYLASE FAMILY PROTEIN (AFU_ORTHOLOGUE AFUA_6G11590)"/>
    <property type="match status" value="1"/>
</dbReference>
<dbReference type="SUPFAM" id="SSF69118">
    <property type="entry name" value="AhpD-like"/>
    <property type="match status" value="1"/>
</dbReference>
<protein>
    <submittedName>
        <fullName evidence="2">AhpD family alkylhydroperoxidase</fullName>
    </submittedName>
</protein>
<dbReference type="NCBIfam" id="TIGR00778">
    <property type="entry name" value="ahpD_dom"/>
    <property type="match status" value="1"/>
</dbReference>
<dbReference type="EMBL" id="JACHNU010000005">
    <property type="protein sequence ID" value="MBB4663970.1"/>
    <property type="molecule type" value="Genomic_DNA"/>
</dbReference>
<sequence>MTSTAPLPSTATVVPRVRIASLPDAAPDNYKAMFALARSVRLDEELRQLIDIRVSQINGCAFCLDMHHADARRIGVADRKLDTVAAWRESPFFTARERAALDLAEAMTRLADDGHVADAVYDEAAAQFGEELPQVLFAITVINGWNRLMVAAQTPPLSFRG</sequence>